<protein>
    <submittedName>
        <fullName evidence="6">Energy-coupling factor transport system ATP-binding protein</fullName>
    </submittedName>
</protein>
<dbReference type="PROSITE" id="PS50893">
    <property type="entry name" value="ABC_TRANSPORTER_2"/>
    <property type="match status" value="2"/>
</dbReference>
<feature type="domain" description="ABC transporter" evidence="5">
    <location>
        <begin position="8"/>
        <end position="245"/>
    </location>
</feature>
<dbReference type="AlphaFoldDB" id="A0A1H1SM69"/>
<dbReference type="InterPro" id="IPR003593">
    <property type="entry name" value="AAA+_ATPase"/>
</dbReference>
<keyword evidence="4 6" id="KW-0067">ATP-binding</keyword>
<evidence type="ECO:0000313" key="6">
    <source>
        <dbReference type="EMBL" id="SDS48923.1"/>
    </source>
</evidence>
<sequence>MTSSDLVVEHLDVRFPGEPTSVLRDVSFRVRSGSSLLVVGPSGSGKSTLVAALAGIVPHTVDADLHGRVVIGVPGAWERGPRALAGHLGLVQQDPLAQVCLDSVDAEVEFALENREWRVEEIGPAVARALDAAGAGGLAGRRTGTLSGGQCQRVATAAALAPSPAVLLLDEPTALLDPEAARAVGALVGRLAAGETTTVVVEHRLDDLDPLPDSTLVLVDGEVVAHGPTADVMRDQARALVRRGCWVPTSALLAVAGAPPDWESTETDAWLGEVRAQQCGFTPARGERVLHARGLAVGHGSPSGRRRRREPLVEAVGAVDLDLHRGEVVAVLGTNGSGKSTLVRGLAGLAPTRGRIDRGRVSLVVQHPEHQFVARTVAEEVAWTPRLAGLDGDDLRRVVDDALARFDLTSLADRSPFGLSGGEKRRLSLATALVHPGDVVLADEPTYGLDRAATVATQAALREAARDGRAVLVVTHDVELAGRLADRILVLVDGRPATAGPADQVLRDTEGLRAAGLRPTRLLERWSALASPTTVQDFLVGIDERVLAGLEVHDVAATDGGRR</sequence>
<keyword evidence="3" id="KW-0547">Nucleotide-binding</keyword>
<dbReference type="SMART" id="SM00382">
    <property type="entry name" value="AAA"/>
    <property type="match status" value="2"/>
</dbReference>
<evidence type="ECO:0000256" key="1">
    <source>
        <dbReference type="ARBA" id="ARBA00005417"/>
    </source>
</evidence>
<evidence type="ECO:0000256" key="3">
    <source>
        <dbReference type="ARBA" id="ARBA00022741"/>
    </source>
</evidence>
<evidence type="ECO:0000256" key="4">
    <source>
        <dbReference type="ARBA" id="ARBA00022840"/>
    </source>
</evidence>
<proteinExistence type="inferred from homology"/>
<dbReference type="GO" id="GO:0005524">
    <property type="term" value="F:ATP binding"/>
    <property type="evidence" value="ECO:0007669"/>
    <property type="project" value="UniProtKB-KW"/>
</dbReference>
<dbReference type="GO" id="GO:0016887">
    <property type="term" value="F:ATP hydrolysis activity"/>
    <property type="evidence" value="ECO:0007669"/>
    <property type="project" value="InterPro"/>
</dbReference>
<dbReference type="eggNOG" id="COG0488">
    <property type="taxonomic scope" value="Bacteria"/>
</dbReference>
<gene>
    <name evidence="6" type="ORF">SAMN04489860_1666</name>
</gene>
<dbReference type="CDD" id="cd03225">
    <property type="entry name" value="ABC_cobalt_CbiO_domain1"/>
    <property type="match status" value="2"/>
</dbReference>
<evidence type="ECO:0000256" key="2">
    <source>
        <dbReference type="ARBA" id="ARBA00022448"/>
    </source>
</evidence>
<dbReference type="InterPro" id="IPR017871">
    <property type="entry name" value="ABC_transporter-like_CS"/>
</dbReference>
<dbReference type="InterPro" id="IPR027417">
    <property type="entry name" value="P-loop_NTPase"/>
</dbReference>
<keyword evidence="2" id="KW-0813">Transport</keyword>
<dbReference type="PANTHER" id="PTHR43553">
    <property type="entry name" value="HEAVY METAL TRANSPORTER"/>
    <property type="match status" value="1"/>
</dbReference>
<evidence type="ECO:0000259" key="5">
    <source>
        <dbReference type="PROSITE" id="PS50893"/>
    </source>
</evidence>
<dbReference type="InterPro" id="IPR050095">
    <property type="entry name" value="ECF_ABC_transporter_ATP-bd"/>
</dbReference>
<dbReference type="PROSITE" id="PS00211">
    <property type="entry name" value="ABC_TRANSPORTER_1"/>
    <property type="match status" value="1"/>
</dbReference>
<accession>A0A1H1SM69</accession>
<dbReference type="EMBL" id="LT629776">
    <property type="protein sequence ID" value="SDS48923.1"/>
    <property type="molecule type" value="Genomic_DNA"/>
</dbReference>
<dbReference type="GO" id="GO:0042626">
    <property type="term" value="F:ATPase-coupled transmembrane transporter activity"/>
    <property type="evidence" value="ECO:0007669"/>
    <property type="project" value="TreeGrafter"/>
</dbReference>
<name>A0A1H1SM69_9CELL</name>
<dbReference type="InterPro" id="IPR003439">
    <property type="entry name" value="ABC_transporter-like_ATP-bd"/>
</dbReference>
<feature type="domain" description="ABC transporter" evidence="5">
    <location>
        <begin position="290"/>
        <end position="518"/>
    </location>
</feature>
<reference evidence="6 7" key="1">
    <citation type="submission" date="2016-10" db="EMBL/GenBank/DDBJ databases">
        <authorList>
            <person name="de Groot N.N."/>
        </authorList>
    </citation>
    <scope>NUCLEOTIDE SEQUENCE [LARGE SCALE GENOMIC DNA]</scope>
    <source>
        <strain evidence="6 7">DSM 22126</strain>
    </source>
</reference>
<dbReference type="STRING" id="545619.SAMN04489860_1666"/>
<dbReference type="GO" id="GO:0043190">
    <property type="term" value="C:ATP-binding cassette (ABC) transporter complex"/>
    <property type="evidence" value="ECO:0007669"/>
    <property type="project" value="TreeGrafter"/>
</dbReference>
<dbReference type="Gene3D" id="3.40.50.300">
    <property type="entry name" value="P-loop containing nucleotide triphosphate hydrolases"/>
    <property type="match status" value="2"/>
</dbReference>
<evidence type="ECO:0000313" key="7">
    <source>
        <dbReference type="Proteomes" id="UP000185663"/>
    </source>
</evidence>
<dbReference type="PANTHER" id="PTHR43553:SF24">
    <property type="entry name" value="ENERGY-COUPLING FACTOR TRANSPORTER ATP-BINDING PROTEIN ECFA1"/>
    <property type="match status" value="1"/>
</dbReference>
<dbReference type="Pfam" id="PF00005">
    <property type="entry name" value="ABC_tran"/>
    <property type="match status" value="2"/>
</dbReference>
<dbReference type="SUPFAM" id="SSF52540">
    <property type="entry name" value="P-loop containing nucleoside triphosphate hydrolases"/>
    <property type="match status" value="2"/>
</dbReference>
<organism evidence="6 7">
    <name type="scientific">Paraoerskovia marina</name>
    <dbReference type="NCBI Taxonomy" id="545619"/>
    <lineage>
        <taxon>Bacteria</taxon>
        <taxon>Bacillati</taxon>
        <taxon>Actinomycetota</taxon>
        <taxon>Actinomycetes</taxon>
        <taxon>Micrococcales</taxon>
        <taxon>Cellulomonadaceae</taxon>
        <taxon>Paraoerskovia</taxon>
    </lineage>
</organism>
<comment type="similarity">
    <text evidence="1">Belongs to the ABC transporter superfamily.</text>
</comment>
<dbReference type="Proteomes" id="UP000185663">
    <property type="component" value="Chromosome I"/>
</dbReference>
<dbReference type="InterPro" id="IPR015856">
    <property type="entry name" value="ABC_transpr_CbiO/EcfA_su"/>
</dbReference>
<dbReference type="RefSeq" id="WP_083372214.1">
    <property type="nucleotide sequence ID" value="NZ_LT629776.1"/>
</dbReference>
<keyword evidence="7" id="KW-1185">Reference proteome</keyword>